<gene>
    <name evidence="6" type="ORF">WDJ61_14000</name>
</gene>
<keyword evidence="4" id="KW-0812">Transmembrane</keyword>
<reference evidence="6 7" key="1">
    <citation type="submission" date="2024-02" db="EMBL/GenBank/DDBJ databases">
        <title>Seven novel Bacillus-like species.</title>
        <authorList>
            <person name="Liu G."/>
        </authorList>
    </citation>
    <scope>NUCLEOTIDE SEQUENCE [LARGE SCALE GENOMIC DNA]</scope>
    <source>
        <strain evidence="6 7">FJAT-52991</strain>
    </source>
</reference>
<dbReference type="PANTHER" id="PTHR43630:SF1">
    <property type="entry name" value="POLY-BETA-1,6-N-ACETYL-D-GLUCOSAMINE SYNTHASE"/>
    <property type="match status" value="1"/>
</dbReference>
<keyword evidence="4" id="KW-0472">Membrane</keyword>
<dbReference type="SUPFAM" id="SSF53448">
    <property type="entry name" value="Nucleotide-diphospho-sugar transferases"/>
    <property type="match status" value="1"/>
</dbReference>
<feature type="transmembrane region" description="Helical" evidence="4">
    <location>
        <begin position="20"/>
        <end position="38"/>
    </location>
</feature>
<keyword evidence="2 6" id="KW-0328">Glycosyltransferase</keyword>
<dbReference type="EC" id="2.4.-.-" evidence="6"/>
<feature type="transmembrane region" description="Helical" evidence="4">
    <location>
        <begin position="386"/>
        <end position="412"/>
    </location>
</feature>
<dbReference type="CDD" id="cd06423">
    <property type="entry name" value="CESA_like"/>
    <property type="match status" value="1"/>
</dbReference>
<evidence type="ECO:0000313" key="7">
    <source>
        <dbReference type="Proteomes" id="UP001387364"/>
    </source>
</evidence>
<accession>A0ABZ2N4Q6</accession>
<dbReference type="GO" id="GO:0016757">
    <property type="term" value="F:glycosyltransferase activity"/>
    <property type="evidence" value="ECO:0007669"/>
    <property type="project" value="UniProtKB-KW"/>
</dbReference>
<dbReference type="Pfam" id="PF13641">
    <property type="entry name" value="Glyco_tranf_2_3"/>
    <property type="match status" value="1"/>
</dbReference>
<evidence type="ECO:0000259" key="5">
    <source>
        <dbReference type="Pfam" id="PF00535"/>
    </source>
</evidence>
<feature type="domain" description="Glycosyltransferase 2-like" evidence="5">
    <location>
        <begin position="66"/>
        <end position="125"/>
    </location>
</feature>
<keyword evidence="4" id="KW-1133">Transmembrane helix</keyword>
<keyword evidence="7" id="KW-1185">Reference proteome</keyword>
<name>A0ABZ2N4Q6_9BACI</name>
<dbReference type="InterPro" id="IPR001173">
    <property type="entry name" value="Glyco_trans_2-like"/>
</dbReference>
<organism evidence="6 7">
    <name type="scientific">Bacillus kandeliae</name>
    <dbReference type="NCBI Taxonomy" id="3129297"/>
    <lineage>
        <taxon>Bacteria</taxon>
        <taxon>Bacillati</taxon>
        <taxon>Bacillota</taxon>
        <taxon>Bacilli</taxon>
        <taxon>Bacillales</taxon>
        <taxon>Bacillaceae</taxon>
        <taxon>Bacillus</taxon>
    </lineage>
</organism>
<proteinExistence type="inferred from homology"/>
<dbReference type="Proteomes" id="UP001387364">
    <property type="component" value="Chromosome"/>
</dbReference>
<evidence type="ECO:0000256" key="3">
    <source>
        <dbReference type="ARBA" id="ARBA00022679"/>
    </source>
</evidence>
<dbReference type="Pfam" id="PF00535">
    <property type="entry name" value="Glycos_transf_2"/>
    <property type="match status" value="1"/>
</dbReference>
<protein>
    <submittedName>
        <fullName evidence="6">Glycosyltransferase</fullName>
        <ecNumber evidence="6">2.4.-.-</ecNumber>
    </submittedName>
</protein>
<dbReference type="RefSeq" id="WP_338750779.1">
    <property type="nucleotide sequence ID" value="NZ_CP147404.1"/>
</dbReference>
<dbReference type="EMBL" id="CP147404">
    <property type="protein sequence ID" value="WXB92360.1"/>
    <property type="molecule type" value="Genomic_DNA"/>
</dbReference>
<dbReference type="Gene3D" id="3.90.550.10">
    <property type="entry name" value="Spore Coat Polysaccharide Biosynthesis Protein SpsA, Chain A"/>
    <property type="match status" value="1"/>
</dbReference>
<evidence type="ECO:0000313" key="6">
    <source>
        <dbReference type="EMBL" id="WXB92360.1"/>
    </source>
</evidence>
<evidence type="ECO:0000256" key="2">
    <source>
        <dbReference type="ARBA" id="ARBA00022676"/>
    </source>
</evidence>
<evidence type="ECO:0000256" key="4">
    <source>
        <dbReference type="SAM" id="Phobius"/>
    </source>
</evidence>
<evidence type="ECO:0000256" key="1">
    <source>
        <dbReference type="ARBA" id="ARBA00006739"/>
    </source>
</evidence>
<dbReference type="PANTHER" id="PTHR43630">
    <property type="entry name" value="POLY-BETA-1,6-N-ACETYL-D-GLUCOSAMINE SYNTHASE"/>
    <property type="match status" value="1"/>
</dbReference>
<feature type="transmembrane region" description="Helical" evidence="4">
    <location>
        <begin position="356"/>
        <end position="380"/>
    </location>
</feature>
<dbReference type="InterPro" id="IPR029044">
    <property type="entry name" value="Nucleotide-diphossugar_trans"/>
</dbReference>
<sequence>MNTLLEWARTVVDFLSQMIFFYTVAIILIMLLLFVLAIKQIRKTHLLDFEEPYDEHLRSEFTKPISILVPGKNEETGIVNTVRSLLTIDYPEFEIIVINDGSTDSTLQTMIEAFELKPITSYYRKRLDSKPIRQVYQSKVYPHLFLMDKESGGKADALNAGMNLAQYPFFCSLDADSIIERTAFVKIMKPIIDSGDEIIASGGSVRIANDCVIERGELKKVALSKNRIVVHQVIEYLRDFLFGRIGFGSRNLLLIVSGAFGVFSKEYCINIGGYRTNTVGEDMDLVVRLHRYIKKNKLNKKIAYIPEPVCWTEAPETLSILRKQRNRWYRGLFESLWHNKRMFLNPRYGKIGLISLPYYFFIELLGPLIEMIGYFIILLGPFLGGIYIQYSLALFCCILLLGSMLSMFSILLEEWSFRRYEKIGDFVRLFISSLLESFWYRPLMTFFRVEGFFQIIFRKKSWGDMKRKGVSQS</sequence>
<keyword evidence="3 6" id="KW-0808">Transferase</keyword>
<comment type="similarity">
    <text evidence="1">Belongs to the glycosyltransferase 2 family.</text>
</comment>